<dbReference type="EC" id="3.1.3.73" evidence="1"/>
<keyword evidence="1" id="KW-0378">Hydrolase</keyword>
<comment type="caution">
    <text evidence="1">The sequence shown here is derived from an EMBL/GenBank/DDBJ whole genome shotgun (WGS) entry which is preliminary data.</text>
</comment>
<dbReference type="GO" id="GO:0043755">
    <property type="term" value="F:alpha-ribazole phosphatase activity"/>
    <property type="evidence" value="ECO:0007669"/>
    <property type="project" value="UniProtKB-EC"/>
</dbReference>
<dbReference type="InterPro" id="IPR013078">
    <property type="entry name" value="His_Pase_superF_clade-1"/>
</dbReference>
<reference evidence="1 2" key="1">
    <citation type="submission" date="2024-06" db="EMBL/GenBank/DDBJ databases">
        <title>Sorghum-associated microbial communities from plants grown in Nebraska, USA.</title>
        <authorList>
            <person name="Schachtman D."/>
        </authorList>
    </citation>
    <scope>NUCLEOTIDE SEQUENCE [LARGE SCALE GENOMIC DNA]</scope>
    <source>
        <strain evidence="1 2">2709</strain>
    </source>
</reference>
<sequence length="194" mass="21317">MAAETNNNSMLWLIRHAPVLTEKGVCYGASDLPADRATTDEAARTLAETVPEGLAVRVSPLLRCQQLAGSLKLLRPDLSFQDDQRLREMDFGQWEGKPWADIERTEFDQWMLDFSKARPGGNGETVAALMSRVAQIWSEWAATRASAVWITHAGVMRGALLLSRGISLPVSAAEWPTVDLPFGEALKLTLKPTA</sequence>
<protein>
    <submittedName>
        <fullName evidence="1">Alpha-ribazole phosphatase</fullName>
        <ecNumber evidence="1">3.1.3.73</ecNumber>
    </submittedName>
</protein>
<gene>
    <name evidence="1" type="ORF">ABIE13_001664</name>
</gene>
<dbReference type="SUPFAM" id="SSF53254">
    <property type="entry name" value="Phosphoglycerate mutase-like"/>
    <property type="match status" value="1"/>
</dbReference>
<proteinExistence type="predicted"/>
<keyword evidence="2" id="KW-1185">Reference proteome</keyword>
<organism evidence="1 2">
    <name type="scientific">Ottowia thiooxydans</name>
    <dbReference type="NCBI Taxonomy" id="219182"/>
    <lineage>
        <taxon>Bacteria</taxon>
        <taxon>Pseudomonadati</taxon>
        <taxon>Pseudomonadota</taxon>
        <taxon>Betaproteobacteria</taxon>
        <taxon>Burkholderiales</taxon>
        <taxon>Comamonadaceae</taxon>
        <taxon>Ottowia</taxon>
    </lineage>
</organism>
<dbReference type="SMART" id="SM00855">
    <property type="entry name" value="PGAM"/>
    <property type="match status" value="1"/>
</dbReference>
<accession>A0ABV2Q7A7</accession>
<dbReference type="Proteomes" id="UP001549320">
    <property type="component" value="Unassembled WGS sequence"/>
</dbReference>
<dbReference type="Gene3D" id="3.40.50.1240">
    <property type="entry name" value="Phosphoglycerate mutase-like"/>
    <property type="match status" value="1"/>
</dbReference>
<dbReference type="InterPro" id="IPR029033">
    <property type="entry name" value="His_PPase_superfam"/>
</dbReference>
<dbReference type="EMBL" id="JBEPSH010000003">
    <property type="protein sequence ID" value="MET4576555.1"/>
    <property type="molecule type" value="Genomic_DNA"/>
</dbReference>
<name>A0ABV2Q7A7_9BURK</name>
<evidence type="ECO:0000313" key="1">
    <source>
        <dbReference type="EMBL" id="MET4576555.1"/>
    </source>
</evidence>
<dbReference type="Pfam" id="PF00300">
    <property type="entry name" value="His_Phos_1"/>
    <property type="match status" value="1"/>
</dbReference>
<evidence type="ECO:0000313" key="2">
    <source>
        <dbReference type="Proteomes" id="UP001549320"/>
    </source>
</evidence>